<accession>F2L4P8</accession>
<dbReference type="AlphaFoldDB" id="F2L4P8"/>
<dbReference type="RefSeq" id="WP_013679562.1">
    <property type="nucleotide sequence ID" value="NC_015315.1"/>
</dbReference>
<reference key="2">
    <citation type="submission" date="2011-03" db="EMBL/GenBank/DDBJ databases">
        <title>Complete genome sequence of the thermoacidophilic crenarchaeon Thermoproteus uzoniensis 768-20.</title>
        <authorList>
            <person name="Mardanov A.V."/>
            <person name="Gumerov V.M."/>
            <person name="Beletsky A.V."/>
            <person name="Prokofeva M.I."/>
            <person name="Bonch-Osmolovskaya E.A."/>
            <person name="Ravin N.V."/>
            <person name="Skryabin K.G."/>
        </authorList>
    </citation>
    <scope>NUCLEOTIDE SEQUENCE</scope>
    <source>
        <strain>768-20</strain>
    </source>
</reference>
<dbReference type="CDD" id="cd22231">
    <property type="entry name" value="RHH_NikR_HicB-like"/>
    <property type="match status" value="1"/>
</dbReference>
<dbReference type="EMBL" id="CP002590">
    <property type="protein sequence ID" value="AEA12226.1"/>
    <property type="molecule type" value="Genomic_DNA"/>
</dbReference>
<gene>
    <name evidence="2" type="ordered locus">TUZN_0736</name>
</gene>
<dbReference type="Proteomes" id="UP000008138">
    <property type="component" value="Chromosome"/>
</dbReference>
<name>F2L4P8_THEU7</name>
<organism evidence="2 3">
    <name type="scientific">Thermoproteus uzoniensis (strain 768-20)</name>
    <dbReference type="NCBI Taxonomy" id="999630"/>
    <lineage>
        <taxon>Archaea</taxon>
        <taxon>Thermoproteota</taxon>
        <taxon>Thermoprotei</taxon>
        <taxon>Thermoproteales</taxon>
        <taxon>Thermoproteaceae</taxon>
        <taxon>Thermoproteus</taxon>
    </lineage>
</organism>
<dbReference type="InterPro" id="IPR002145">
    <property type="entry name" value="CopG"/>
</dbReference>
<dbReference type="Pfam" id="PF01402">
    <property type="entry name" value="RHH_1"/>
    <property type="match status" value="1"/>
</dbReference>
<dbReference type="eggNOG" id="arCOG01009">
    <property type="taxonomic scope" value="Archaea"/>
</dbReference>
<dbReference type="GO" id="GO:0006355">
    <property type="term" value="P:regulation of DNA-templated transcription"/>
    <property type="evidence" value="ECO:0007669"/>
    <property type="project" value="InterPro"/>
</dbReference>
<protein>
    <submittedName>
        <fullName evidence="2">CopG family transcriptional regulator</fullName>
    </submittedName>
</protein>
<dbReference type="InterPro" id="IPR010985">
    <property type="entry name" value="Ribbon_hlx_hlx"/>
</dbReference>
<evidence type="ECO:0000313" key="2">
    <source>
        <dbReference type="EMBL" id="AEA12226.1"/>
    </source>
</evidence>
<keyword evidence="3" id="KW-1185">Reference proteome</keyword>
<dbReference type="STRING" id="999630.TUZN_0736"/>
<reference evidence="2 3" key="1">
    <citation type="journal article" date="2011" name="J. Bacteriol.">
        <title>Complete genome sequence of the thermoacidophilic crenarchaeon Thermoproteus uzoniensis 768-20.</title>
        <authorList>
            <person name="Mardanov A.V."/>
            <person name="Gumerov V.M."/>
            <person name="Beletsky A.V."/>
            <person name="Prokofeva M.I."/>
            <person name="Bonch-Osmolovskaya E.A."/>
            <person name="Ravin N.V."/>
            <person name="Skryabin K.G."/>
        </authorList>
    </citation>
    <scope>NUCLEOTIDE SEQUENCE [LARGE SCALE GENOMIC DNA]</scope>
    <source>
        <strain evidence="2 3">768-20</strain>
    </source>
</reference>
<feature type="domain" description="Ribbon-helix-helix protein CopG" evidence="1">
    <location>
        <begin position="18"/>
        <end position="58"/>
    </location>
</feature>
<proteinExistence type="predicted"/>
<dbReference type="KEGG" id="tuz:TUZN_0736"/>
<dbReference type="GeneID" id="10360275"/>
<dbReference type="HOGENOM" id="CLU_200912_0_0_2"/>
<evidence type="ECO:0000259" key="1">
    <source>
        <dbReference type="Pfam" id="PF01402"/>
    </source>
</evidence>
<dbReference type="OrthoDB" id="56938at2157"/>
<evidence type="ECO:0000313" key="3">
    <source>
        <dbReference type="Proteomes" id="UP000008138"/>
    </source>
</evidence>
<dbReference type="SUPFAM" id="SSF47598">
    <property type="entry name" value="Ribbon-helix-helix"/>
    <property type="match status" value="1"/>
</dbReference>
<sequence>MGKRGERRRKYGVRRLAVVSVYLTEEHIRNLDALVKLGLFRSRSDVVETALEDLLYRYNVKIDDEDIEAIRGR</sequence>